<feature type="transmembrane region" description="Helical" evidence="6">
    <location>
        <begin position="186"/>
        <end position="207"/>
    </location>
</feature>
<name>A0ABR2XG95_9PEZI</name>
<feature type="transmembrane region" description="Helical" evidence="6">
    <location>
        <begin position="160"/>
        <end position="180"/>
    </location>
</feature>
<reference evidence="8 9" key="1">
    <citation type="submission" date="2024-02" db="EMBL/GenBank/DDBJ databases">
        <title>First draft genome assembly of two strains of Seiridium cardinale.</title>
        <authorList>
            <person name="Emiliani G."/>
            <person name="Scali E."/>
        </authorList>
    </citation>
    <scope>NUCLEOTIDE SEQUENCE [LARGE SCALE GENOMIC DNA]</scope>
    <source>
        <strain evidence="8 9">BM-138-000479</strain>
    </source>
</reference>
<keyword evidence="9" id="KW-1185">Reference proteome</keyword>
<feature type="transmembrane region" description="Helical" evidence="6">
    <location>
        <begin position="320"/>
        <end position="343"/>
    </location>
</feature>
<feature type="transmembrane region" description="Helical" evidence="6">
    <location>
        <begin position="31"/>
        <end position="54"/>
    </location>
</feature>
<feature type="transmembrane region" description="Helical" evidence="6">
    <location>
        <begin position="99"/>
        <end position="117"/>
    </location>
</feature>
<dbReference type="InterPro" id="IPR036259">
    <property type="entry name" value="MFS_trans_sf"/>
</dbReference>
<gene>
    <name evidence="8" type="ORF">SCAR479_10575</name>
</gene>
<protein>
    <submittedName>
        <fullName evidence="8">Major facilitator superfamily (MFS) profile domain-containing protein</fullName>
    </submittedName>
</protein>
<feature type="transmembrane region" description="Helical" evidence="6">
    <location>
        <begin position="257"/>
        <end position="281"/>
    </location>
</feature>
<keyword evidence="2" id="KW-0813">Transport</keyword>
<comment type="subcellular location">
    <subcellularLocation>
        <location evidence="1">Endomembrane system</location>
        <topology evidence="1">Multi-pass membrane protein</topology>
    </subcellularLocation>
</comment>
<accession>A0ABR2XG95</accession>
<evidence type="ECO:0000256" key="4">
    <source>
        <dbReference type="ARBA" id="ARBA00022989"/>
    </source>
</evidence>
<feature type="transmembrane region" description="Helical" evidence="6">
    <location>
        <begin position="66"/>
        <end position="87"/>
    </location>
</feature>
<dbReference type="PROSITE" id="PS50850">
    <property type="entry name" value="MFS"/>
    <property type="match status" value="1"/>
</dbReference>
<dbReference type="PANTHER" id="PTHR23501:SF191">
    <property type="entry name" value="VACUOLAR BASIC AMINO ACID TRANSPORTER 4"/>
    <property type="match status" value="1"/>
</dbReference>
<evidence type="ECO:0000256" key="1">
    <source>
        <dbReference type="ARBA" id="ARBA00004127"/>
    </source>
</evidence>
<dbReference type="InterPro" id="IPR020846">
    <property type="entry name" value="MFS_dom"/>
</dbReference>
<organism evidence="8 9">
    <name type="scientific">Seiridium cardinale</name>
    <dbReference type="NCBI Taxonomy" id="138064"/>
    <lineage>
        <taxon>Eukaryota</taxon>
        <taxon>Fungi</taxon>
        <taxon>Dikarya</taxon>
        <taxon>Ascomycota</taxon>
        <taxon>Pezizomycotina</taxon>
        <taxon>Sordariomycetes</taxon>
        <taxon>Xylariomycetidae</taxon>
        <taxon>Amphisphaeriales</taxon>
        <taxon>Sporocadaceae</taxon>
        <taxon>Seiridium</taxon>
    </lineage>
</organism>
<feature type="domain" description="Major facilitator superfamily (MFS) profile" evidence="7">
    <location>
        <begin position="33"/>
        <end position="494"/>
    </location>
</feature>
<keyword evidence="3 6" id="KW-0812">Transmembrane</keyword>
<dbReference type="Pfam" id="PF07690">
    <property type="entry name" value="MFS_1"/>
    <property type="match status" value="1"/>
</dbReference>
<evidence type="ECO:0000313" key="8">
    <source>
        <dbReference type="EMBL" id="KAK9772705.1"/>
    </source>
</evidence>
<dbReference type="Gene3D" id="1.20.1250.20">
    <property type="entry name" value="MFS general substrate transporter like domains"/>
    <property type="match status" value="2"/>
</dbReference>
<evidence type="ECO:0000256" key="6">
    <source>
        <dbReference type="SAM" id="Phobius"/>
    </source>
</evidence>
<dbReference type="InterPro" id="IPR011701">
    <property type="entry name" value="MFS"/>
</dbReference>
<comment type="caution">
    <text evidence="8">The sequence shown here is derived from an EMBL/GenBank/DDBJ whole genome shotgun (WGS) entry which is preliminary data.</text>
</comment>
<proteinExistence type="predicted"/>
<feature type="transmembrane region" description="Helical" evidence="6">
    <location>
        <begin position="426"/>
        <end position="446"/>
    </location>
</feature>
<dbReference type="EMBL" id="JARVKM010000058">
    <property type="protein sequence ID" value="KAK9772705.1"/>
    <property type="molecule type" value="Genomic_DNA"/>
</dbReference>
<dbReference type="PANTHER" id="PTHR23501">
    <property type="entry name" value="MAJOR FACILITATOR SUPERFAMILY"/>
    <property type="match status" value="1"/>
</dbReference>
<keyword evidence="4 6" id="KW-1133">Transmembrane helix</keyword>
<sequence length="494" mass="53776">MANSLTMPRDIIYDEASVVEPLESLPPRQKIIAVFSLSSCTFLIAIETTMTAIISPEIRKQFGADLDAGFAIATIYLLGAATFQPVWAELSHGLGRKSILMAGLLIYIVGSIIAVNCRSLTPLYVARALQGVGGAAPTAIPSMVLADMFPLTKRTVWQQVLNLLWAVGSILGPVIGGFILDGGNDRWRYALWLEFGLAILSLVARFWRINPMFRKELFRNRTLVTGFVGALASGSLLWMLLMYLTFFYKYVRKLPAIWVAIYVLPETLTFVPTLLMAAFVIKRYKKYRWANIAGWSMATLGFGLLQLLKRIQADAETVAINAVTGIGLGILFAGLIPTIQAAVDPTFKAHATSMTILMRSAGQALGVAIGGTILTCRLKPSVELFGLGSPLDIVDGLDPGGDFSSVLGEGARAKITESLEFSLKPVWIFGCVVAGVMAVAMGSLRVAPLSDNPVRECEGHVSTTESQVDERKKDREVWVLPRFPFDDGRSFMTA</sequence>
<evidence type="ECO:0000256" key="3">
    <source>
        <dbReference type="ARBA" id="ARBA00022692"/>
    </source>
</evidence>
<evidence type="ECO:0000256" key="2">
    <source>
        <dbReference type="ARBA" id="ARBA00022448"/>
    </source>
</evidence>
<dbReference type="Proteomes" id="UP001465668">
    <property type="component" value="Unassembled WGS sequence"/>
</dbReference>
<evidence type="ECO:0000256" key="5">
    <source>
        <dbReference type="ARBA" id="ARBA00023136"/>
    </source>
</evidence>
<evidence type="ECO:0000313" key="9">
    <source>
        <dbReference type="Proteomes" id="UP001465668"/>
    </source>
</evidence>
<keyword evidence="5 6" id="KW-0472">Membrane</keyword>
<feature type="transmembrane region" description="Helical" evidence="6">
    <location>
        <begin position="227"/>
        <end position="251"/>
    </location>
</feature>
<dbReference type="SUPFAM" id="SSF103473">
    <property type="entry name" value="MFS general substrate transporter"/>
    <property type="match status" value="1"/>
</dbReference>
<evidence type="ECO:0000259" key="7">
    <source>
        <dbReference type="PROSITE" id="PS50850"/>
    </source>
</evidence>